<dbReference type="PANTHER" id="PTHR47331">
    <property type="entry name" value="PHD-TYPE DOMAIN-CONTAINING PROTEIN"/>
    <property type="match status" value="1"/>
</dbReference>
<evidence type="ECO:0000313" key="3">
    <source>
        <dbReference type="Proteomes" id="UP000015102"/>
    </source>
</evidence>
<accession>T1H451</accession>
<dbReference type="AlphaFoldDB" id="T1H451"/>
<dbReference type="PANTHER" id="PTHR47331:SF1">
    <property type="entry name" value="GAG-LIKE PROTEIN"/>
    <property type="match status" value="1"/>
</dbReference>
<dbReference type="Gene3D" id="4.10.60.10">
    <property type="entry name" value="Zinc finger, CCHC-type"/>
    <property type="match status" value="1"/>
</dbReference>
<keyword evidence="3" id="KW-1185">Reference proteome</keyword>
<dbReference type="EnsemblMetazoa" id="MESCA011052-RA">
    <property type="protein sequence ID" value="MESCA011052-PA"/>
    <property type="gene ID" value="MESCA011052"/>
</dbReference>
<name>T1H451_MEGSC</name>
<dbReference type="InterPro" id="IPR001878">
    <property type="entry name" value="Znf_CCHC"/>
</dbReference>
<dbReference type="GO" id="GO:0008270">
    <property type="term" value="F:zinc ion binding"/>
    <property type="evidence" value="ECO:0007669"/>
    <property type="project" value="InterPro"/>
</dbReference>
<organism evidence="2 3">
    <name type="scientific">Megaselia scalaris</name>
    <name type="common">Humpbacked fly</name>
    <name type="synonym">Phora scalaris</name>
    <dbReference type="NCBI Taxonomy" id="36166"/>
    <lineage>
        <taxon>Eukaryota</taxon>
        <taxon>Metazoa</taxon>
        <taxon>Ecdysozoa</taxon>
        <taxon>Arthropoda</taxon>
        <taxon>Hexapoda</taxon>
        <taxon>Insecta</taxon>
        <taxon>Pterygota</taxon>
        <taxon>Neoptera</taxon>
        <taxon>Endopterygota</taxon>
        <taxon>Diptera</taxon>
        <taxon>Brachycera</taxon>
        <taxon>Muscomorpha</taxon>
        <taxon>Platypezoidea</taxon>
        <taxon>Phoridae</taxon>
        <taxon>Megaseliini</taxon>
        <taxon>Megaselia</taxon>
    </lineage>
</organism>
<dbReference type="SMART" id="SM00343">
    <property type="entry name" value="ZnF_C2HC"/>
    <property type="match status" value="2"/>
</dbReference>
<reference evidence="2" key="2">
    <citation type="submission" date="2015-06" db="UniProtKB">
        <authorList>
            <consortium name="EnsemblMetazoa"/>
        </authorList>
    </citation>
    <scope>IDENTIFICATION</scope>
</reference>
<proteinExistence type="predicted"/>
<dbReference type="EMBL" id="CAQQ02151677">
    <property type="status" value="NOT_ANNOTATED_CDS"/>
    <property type="molecule type" value="Genomic_DNA"/>
</dbReference>
<feature type="domain" description="CCHC-type" evidence="1">
    <location>
        <begin position="114"/>
        <end position="130"/>
    </location>
</feature>
<dbReference type="EMBL" id="CAQQ02151678">
    <property type="status" value="NOT_ANNOTATED_CDS"/>
    <property type="molecule type" value="Genomic_DNA"/>
</dbReference>
<dbReference type="HOGENOM" id="CLU_1139128_0_0_1"/>
<dbReference type="STRING" id="36166.T1H451"/>
<dbReference type="GO" id="GO:0003676">
    <property type="term" value="F:nucleic acid binding"/>
    <property type="evidence" value="ECO:0007669"/>
    <property type="project" value="InterPro"/>
</dbReference>
<protein>
    <recommendedName>
        <fullName evidence="1">CCHC-type domain-containing protein</fullName>
    </recommendedName>
</protein>
<dbReference type="Proteomes" id="UP000015102">
    <property type="component" value="Unassembled WGS sequence"/>
</dbReference>
<dbReference type="OMA" id="WVTESGH"/>
<evidence type="ECO:0000313" key="2">
    <source>
        <dbReference type="EnsemblMetazoa" id="MESCA011052-PA"/>
    </source>
</evidence>
<sequence length="244" mass="28027">MRKLQFEFVRPELLVKSQFEKFKKVPTVKDNFPEKIISFANKVANMVTFLLSCGSEHHLKNPMLLEELIGKIPPSKKFEWAHYSYSLDRYATVVDFSRWVTESGHVILTSSKTICNFCNNEEHFIKDCAEFQNLTLEERWEHLKECKLCFSCLRKGHKIFNCKTNAILTIALNTIQHSCTTTRIKKPALKNSSKNNQLIIFLFGANGNRIRTLAFIDEGSTVTMINSSLARHLGVSGMKLHPKV</sequence>
<reference evidence="3" key="1">
    <citation type="submission" date="2013-02" db="EMBL/GenBank/DDBJ databases">
        <authorList>
            <person name="Hughes D."/>
        </authorList>
    </citation>
    <scope>NUCLEOTIDE SEQUENCE</scope>
    <source>
        <strain>Durham</strain>
        <strain evidence="3">NC isolate 2 -- Noor lab</strain>
    </source>
</reference>
<evidence type="ECO:0000259" key="1">
    <source>
        <dbReference type="SMART" id="SM00343"/>
    </source>
</evidence>
<feature type="domain" description="CCHC-type" evidence="1">
    <location>
        <begin position="148"/>
        <end position="164"/>
    </location>
</feature>